<dbReference type="Proteomes" id="UP000035681">
    <property type="component" value="Unplaced"/>
</dbReference>
<dbReference type="AlphaFoldDB" id="A0AAF5DEC7"/>
<keyword evidence="1" id="KW-0472">Membrane</keyword>
<sequence>MSIIIKVFLLIAELSFLFIIADNKNDQKYNKKIIYDEVFRPHTKSTPLTPWYEFYQFQLILFGCQFFLFIVITIIGWDHIKNFCFGSDDLNSTKIKELSKK</sequence>
<reference evidence="3" key="1">
    <citation type="submission" date="2024-02" db="UniProtKB">
        <authorList>
            <consortium name="WormBaseParasite"/>
        </authorList>
    </citation>
    <scope>IDENTIFICATION</scope>
</reference>
<accession>A0AAF5DEC7</accession>
<dbReference type="WBParaSite" id="TCONS_00010804.p1">
    <property type="protein sequence ID" value="TCONS_00010804.p1"/>
    <property type="gene ID" value="XLOC_004469"/>
</dbReference>
<evidence type="ECO:0000256" key="1">
    <source>
        <dbReference type="SAM" id="Phobius"/>
    </source>
</evidence>
<proteinExistence type="predicted"/>
<feature type="transmembrane region" description="Helical" evidence="1">
    <location>
        <begin position="54"/>
        <end position="77"/>
    </location>
</feature>
<organism evidence="2 3">
    <name type="scientific">Strongyloides stercoralis</name>
    <name type="common">Threadworm</name>
    <dbReference type="NCBI Taxonomy" id="6248"/>
    <lineage>
        <taxon>Eukaryota</taxon>
        <taxon>Metazoa</taxon>
        <taxon>Ecdysozoa</taxon>
        <taxon>Nematoda</taxon>
        <taxon>Chromadorea</taxon>
        <taxon>Rhabditida</taxon>
        <taxon>Tylenchina</taxon>
        <taxon>Panagrolaimomorpha</taxon>
        <taxon>Strongyloidoidea</taxon>
        <taxon>Strongyloididae</taxon>
        <taxon>Strongyloides</taxon>
    </lineage>
</organism>
<evidence type="ECO:0000313" key="2">
    <source>
        <dbReference type="Proteomes" id="UP000035681"/>
    </source>
</evidence>
<evidence type="ECO:0000313" key="3">
    <source>
        <dbReference type="WBParaSite" id="TCONS_00010804.p1"/>
    </source>
</evidence>
<protein>
    <submittedName>
        <fullName evidence="3">Uncharacterized protein</fullName>
    </submittedName>
</protein>
<keyword evidence="1" id="KW-0812">Transmembrane</keyword>
<keyword evidence="1" id="KW-1133">Transmembrane helix</keyword>
<keyword evidence="2" id="KW-1185">Reference proteome</keyword>
<name>A0AAF5DEC7_STRER</name>